<sequence length="296" mass="31552">MQNSNPKFKNFIFIGIIFIFAFFSFYLVFENARASGTANFQIEIFYAKETHQIDTTQTFTETLSNPNGSSFDINLPADVLTSGEEIELTMYSTPEESVTTNKPLPSGKLASDIFYNISFTKVSDGSTISSFNKAVTLTFYYTDSDINGINESTLTAYHWNNSAWTALNDSTVDTSLNKVTATTQQFGDFGIFGDVSPSCGDGSCNGSETCSSCPTDCGNCSGNGGGGGGGGITTPVTSVTFSGRAYPKSTISLLKDAQIAATTIADANANFSLNISGLSGGNYIFSVYSEDNKGNR</sequence>
<keyword evidence="1" id="KW-0812">Transmembrane</keyword>
<evidence type="ECO:0000256" key="1">
    <source>
        <dbReference type="SAM" id="Phobius"/>
    </source>
</evidence>
<keyword evidence="1" id="KW-0472">Membrane</keyword>
<dbReference type="AlphaFoldDB" id="A0A2M7SXA7"/>
<reference evidence="3" key="1">
    <citation type="submission" date="2017-09" db="EMBL/GenBank/DDBJ databases">
        <title>Depth-based differentiation of microbial function through sediment-hosted aquifers and enrichment of novel symbionts in the deep terrestrial subsurface.</title>
        <authorList>
            <person name="Probst A.J."/>
            <person name="Ladd B."/>
            <person name="Jarett J.K."/>
            <person name="Geller-Mcgrath D.E."/>
            <person name="Sieber C.M.K."/>
            <person name="Emerson J.B."/>
            <person name="Anantharaman K."/>
            <person name="Thomas B.C."/>
            <person name="Malmstrom R."/>
            <person name="Stieglmeier M."/>
            <person name="Klingl A."/>
            <person name="Woyke T."/>
            <person name="Ryan C.M."/>
            <person name="Banfield J.F."/>
        </authorList>
    </citation>
    <scope>NUCLEOTIDE SEQUENCE [LARGE SCALE GENOMIC DNA]</scope>
</reference>
<proteinExistence type="predicted"/>
<accession>A0A2M7SXA7</accession>
<feature type="transmembrane region" description="Helical" evidence="1">
    <location>
        <begin position="12"/>
        <end position="29"/>
    </location>
</feature>
<keyword evidence="1" id="KW-1133">Transmembrane helix</keyword>
<feature type="non-terminal residue" evidence="2">
    <location>
        <position position="296"/>
    </location>
</feature>
<organism evidence="2 3">
    <name type="scientific">Candidatus Berkelbacteria bacterium CG_4_10_14_0_8_um_filter_42_34</name>
    <dbReference type="NCBI Taxonomy" id="1974502"/>
    <lineage>
        <taxon>Bacteria</taxon>
        <taxon>Candidatus Berkelbacteria</taxon>
    </lineage>
</organism>
<evidence type="ECO:0000313" key="3">
    <source>
        <dbReference type="Proteomes" id="UP000231332"/>
    </source>
</evidence>
<comment type="caution">
    <text evidence="2">The sequence shown here is derived from an EMBL/GenBank/DDBJ whole genome shotgun (WGS) entry which is preliminary data.</text>
</comment>
<dbReference type="Gene3D" id="2.60.40.10">
    <property type="entry name" value="Immunoglobulins"/>
    <property type="match status" value="1"/>
</dbReference>
<evidence type="ECO:0000313" key="2">
    <source>
        <dbReference type="EMBL" id="PIZ27809.1"/>
    </source>
</evidence>
<dbReference type="EMBL" id="PFMY01000023">
    <property type="protein sequence ID" value="PIZ27809.1"/>
    <property type="molecule type" value="Genomic_DNA"/>
</dbReference>
<dbReference type="InterPro" id="IPR013783">
    <property type="entry name" value="Ig-like_fold"/>
</dbReference>
<protein>
    <submittedName>
        <fullName evidence="2">Uncharacterized protein</fullName>
    </submittedName>
</protein>
<dbReference type="Proteomes" id="UP000231332">
    <property type="component" value="Unassembled WGS sequence"/>
</dbReference>
<name>A0A2M7SXA7_9BACT</name>
<gene>
    <name evidence="2" type="ORF">COY45_00460</name>
</gene>